<dbReference type="GO" id="GO:0010508">
    <property type="term" value="P:positive regulation of autophagy"/>
    <property type="evidence" value="ECO:0007669"/>
    <property type="project" value="TreeGrafter"/>
</dbReference>
<accession>A0AAV9XZD3</accession>
<feature type="domain" description="Vacuolar membrane-associated protein Iml1 N-terminal" evidence="1">
    <location>
        <begin position="22"/>
        <end position="295"/>
    </location>
</feature>
<dbReference type="Pfam" id="PF12257">
    <property type="entry name" value="IML1"/>
    <property type="match status" value="1"/>
</dbReference>
<sequence>MIRQYVEIIKVRRVSELELNKVEISIPEVRVSQRDLWYFERSLIGKILYNGTSPIVALDSNNYLQINITGMTVNEEHSCDPVPYASGFVTENTHFIIKPRSIRIIMIILISREFFLYSSFGFEWWKGILSFFKEYLNTNKKHVEYHFLSVIFTWRVKNEKQDESGSVDKDYYQVFWEGIVSDLTLNKQNIDDFIDKLRIKVYEILNDRSIINNLVSYCNSNLLESINIALTQLQSDFIDGSLIWSGRNIKILSSGPPVLVTDNSNYKKLLVLSKITEVRFLKTSITCDFISFSELDWYHSLNIYISNVKENRCLDVFKTVKLKLPMLVYYFKSSIDKNSRGLFDMSSTITLIDEYMDNVNEKVVQEEVKDVDKRQIFDLFITENDSNEEDIDLVVSGEYRSKINRRITLNNAMLNSDKKNMRLKLNNNKGINNKNSFRNMFGSALPPLTTTNLSKIAVDESIHNNSFYAGGGRQKITNWTITPREDLFSAYCWNNYNLINQLYNVNLRLESANNKYNNYSNSDMTELMKKSEFRDINDDILRLIYYELILHRLSMSFQISKIKSVNNLEQYNAENVQLLKYYNTLDDNISPNYDYIHQLYLLTEDNNILVQVINSASNENNNGDSDEYMFNEGNIGFNLDKKKNWNLNEDNNSDVNHDVKNEIKTCNYSKNMNPYNDEYEEISTSSGVKNIYNDAITSYKYNYYLHRNGFKEKNEIDFNNNSGQYFNYYTVFNSLSNINYNYVDELLVWQREVPFIKDLVNESHNELINYNYNREDPDSHYLYMSYISSLSIKYFHFSIIPFFNINNNEYSNFESVTEKDHISSNKNQRLNNTMFLNCYSNNYKDCCIDNILNNWLMLIPIKSEFIYKLINTKDSCEKNVINTEINDNSNNSNKRDLHSISYNDKSGNTECNNIIKLGNISCENIKAIIKILEQFIFYNAPPDHPKKLDVEISNNTNGKINEIKSIKILSSWCNILRLKHIDKNINYVDYENNLNPINWFVLHYDSIWNPLIPYKVSICWLSCPVLIISRIFKKISSILLKYSFSIIQIKSSNIYLSYDYNNSNYLYKGNISSCSTLNPPIIYNFKNSFSDTNTIKLLLKKFMSSPLFLQLISFEHGNNTPRFFLMEPHSIYSLELNKNSTIIRLNYHQHFWRFNFKNDSGPILKCICSNSCYDKNWRSSIYYSHLNYIKDIVISIDKNT</sequence>
<gene>
    <name evidence="2" type="ORF">RS030_149</name>
</gene>
<dbReference type="Proteomes" id="UP001311799">
    <property type="component" value="Unassembled WGS sequence"/>
</dbReference>
<evidence type="ECO:0000259" key="1">
    <source>
        <dbReference type="Pfam" id="PF12257"/>
    </source>
</evidence>
<dbReference type="InterPro" id="IPR027244">
    <property type="entry name" value="IML1"/>
</dbReference>
<keyword evidence="3" id="KW-1185">Reference proteome</keyword>
<dbReference type="EMBL" id="JAWDEY010000011">
    <property type="protein sequence ID" value="KAK6589689.1"/>
    <property type="molecule type" value="Genomic_DNA"/>
</dbReference>
<organism evidence="2 3">
    <name type="scientific">Cryptosporidium xiaoi</name>
    <dbReference type="NCBI Taxonomy" id="659607"/>
    <lineage>
        <taxon>Eukaryota</taxon>
        <taxon>Sar</taxon>
        <taxon>Alveolata</taxon>
        <taxon>Apicomplexa</taxon>
        <taxon>Conoidasida</taxon>
        <taxon>Coccidia</taxon>
        <taxon>Eucoccidiorida</taxon>
        <taxon>Eimeriorina</taxon>
        <taxon>Cryptosporidiidae</taxon>
        <taxon>Cryptosporidium</taxon>
    </lineage>
</organism>
<evidence type="ECO:0000313" key="2">
    <source>
        <dbReference type="EMBL" id="KAK6589689.1"/>
    </source>
</evidence>
<comment type="caution">
    <text evidence="2">The sequence shown here is derived from an EMBL/GenBank/DDBJ whole genome shotgun (WGS) entry which is preliminary data.</text>
</comment>
<proteinExistence type="predicted"/>
<dbReference type="InterPro" id="IPR048255">
    <property type="entry name" value="IML1_N"/>
</dbReference>
<dbReference type="GO" id="GO:1990130">
    <property type="term" value="C:GATOR1 complex"/>
    <property type="evidence" value="ECO:0007669"/>
    <property type="project" value="TreeGrafter"/>
</dbReference>
<evidence type="ECO:0000313" key="3">
    <source>
        <dbReference type="Proteomes" id="UP001311799"/>
    </source>
</evidence>
<name>A0AAV9XZD3_9CRYT</name>
<dbReference type="AlphaFoldDB" id="A0AAV9XZD3"/>
<reference evidence="2 3" key="1">
    <citation type="submission" date="2023-10" db="EMBL/GenBank/DDBJ databases">
        <title>Comparative genomics analysis reveals potential genetic determinants of host preference in Cryptosporidium xiaoi.</title>
        <authorList>
            <person name="Xiao L."/>
            <person name="Li J."/>
        </authorList>
    </citation>
    <scope>NUCLEOTIDE SEQUENCE [LARGE SCALE GENOMIC DNA]</scope>
    <source>
        <strain evidence="2 3">52996</strain>
    </source>
</reference>
<dbReference type="GO" id="GO:0005096">
    <property type="term" value="F:GTPase activator activity"/>
    <property type="evidence" value="ECO:0007669"/>
    <property type="project" value="InterPro"/>
</dbReference>
<dbReference type="GO" id="GO:1904262">
    <property type="term" value="P:negative regulation of TORC1 signaling"/>
    <property type="evidence" value="ECO:0007669"/>
    <property type="project" value="TreeGrafter"/>
</dbReference>
<dbReference type="PANTHER" id="PTHR13179:SF8">
    <property type="entry name" value="GATOR COMPLEX PROTEIN DEPDC5"/>
    <property type="match status" value="1"/>
</dbReference>
<protein>
    <recommendedName>
        <fullName evidence="1">Vacuolar membrane-associated protein Iml1 N-terminal domain-containing protein</fullName>
    </recommendedName>
</protein>
<dbReference type="PANTHER" id="PTHR13179">
    <property type="entry name" value="DEP DOMAIN CONTAINING PROTEIN 5"/>
    <property type="match status" value="1"/>
</dbReference>